<keyword evidence="3" id="KW-1185">Reference proteome</keyword>
<sequence>MKYTYSITYLFLVTSAFGSAVPFCKSNIQAENQKKTIFKNEEMSNGLNKNIPPVIYQKLNKNLNEREYVAYKRNSARDAQVSNENLYEDSVYLLNDQDGYEINGVTPEKFRSMDTPELKRFNPHNSTLGFEKIYIIQNSQDGNSKQERVNELQRKYNVSLRSWESTKISPNMYIPACFLEFFGDHRNLKANFDQKDVEKFKVFSSKSVPINMFMKSYKPLEVDKYPISSKSLVNHQTHMNLYADIVKNNYQTALILHVEDVDHFISAFDSHKEDILNNFPSKWELIAFNTEKNTNKNKLKAEIQRVDLPHTYAVTKLGASKILVNLINDIQNNKVNHFVYPSNKDKDSSKREIRPNEIISHAGALNGLVSDKKVLGYSFKI</sequence>
<evidence type="ECO:0000313" key="3">
    <source>
        <dbReference type="Proteomes" id="UP000245591"/>
    </source>
</evidence>
<gene>
    <name evidence="2" type="ORF">BB558_006294</name>
</gene>
<evidence type="ECO:0008006" key="4">
    <source>
        <dbReference type="Google" id="ProtNLM"/>
    </source>
</evidence>
<accession>A0A2U1IY47</accession>
<dbReference type="Proteomes" id="UP000245591">
    <property type="component" value="Unassembled WGS sequence"/>
</dbReference>
<dbReference type="AlphaFoldDB" id="A0A2U1IY47"/>
<proteinExistence type="predicted"/>
<reference evidence="2 3" key="1">
    <citation type="journal article" date="2018" name="MBio">
        <title>Comparative Genomics Reveals the Core Gene Toolbox for the Fungus-Insect Symbiosis.</title>
        <authorList>
            <person name="Wang Y."/>
            <person name="Stata M."/>
            <person name="Wang W."/>
            <person name="Stajich J.E."/>
            <person name="White M.M."/>
            <person name="Moncalvo J.M."/>
        </authorList>
    </citation>
    <scope>NUCLEOTIDE SEQUENCE [LARGE SCALE GENOMIC DNA]</scope>
    <source>
        <strain evidence="2 3">AUS-126-30</strain>
    </source>
</reference>
<comment type="caution">
    <text evidence="2">The sequence shown here is derived from an EMBL/GenBank/DDBJ whole genome shotgun (WGS) entry which is preliminary data.</text>
</comment>
<dbReference type="EMBL" id="MBFU01000746">
    <property type="protein sequence ID" value="PVZ97739.1"/>
    <property type="molecule type" value="Genomic_DNA"/>
</dbReference>
<name>A0A2U1IY47_SMIAN</name>
<feature type="chain" id="PRO_5015730907" description="Fam-a protein" evidence="1">
    <location>
        <begin position="21"/>
        <end position="381"/>
    </location>
</feature>
<keyword evidence="1" id="KW-0732">Signal</keyword>
<organism evidence="2 3">
    <name type="scientific">Smittium angustum</name>
    <dbReference type="NCBI Taxonomy" id="133377"/>
    <lineage>
        <taxon>Eukaryota</taxon>
        <taxon>Fungi</taxon>
        <taxon>Fungi incertae sedis</taxon>
        <taxon>Zoopagomycota</taxon>
        <taxon>Kickxellomycotina</taxon>
        <taxon>Harpellomycetes</taxon>
        <taxon>Harpellales</taxon>
        <taxon>Legeriomycetaceae</taxon>
        <taxon>Smittium</taxon>
    </lineage>
</organism>
<evidence type="ECO:0000256" key="1">
    <source>
        <dbReference type="SAM" id="SignalP"/>
    </source>
</evidence>
<feature type="signal peptide" evidence="1">
    <location>
        <begin position="1"/>
        <end position="20"/>
    </location>
</feature>
<evidence type="ECO:0000313" key="2">
    <source>
        <dbReference type="EMBL" id="PVZ97739.1"/>
    </source>
</evidence>
<protein>
    <recommendedName>
        <fullName evidence="4">Fam-a protein</fullName>
    </recommendedName>
</protein>